<keyword evidence="5" id="KW-1185">Reference proteome</keyword>
<dbReference type="GO" id="GO:0003677">
    <property type="term" value="F:DNA binding"/>
    <property type="evidence" value="ECO:0007669"/>
    <property type="project" value="UniProtKB-UniRule"/>
</dbReference>
<feature type="region of interest" description="Disordered" evidence="2">
    <location>
        <begin position="1"/>
        <end position="69"/>
    </location>
</feature>
<dbReference type="InterPro" id="IPR036910">
    <property type="entry name" value="HMG_box_dom_sf"/>
</dbReference>
<dbReference type="Proteomes" id="UP001485043">
    <property type="component" value="Unassembled WGS sequence"/>
</dbReference>
<dbReference type="Gene3D" id="1.10.30.10">
    <property type="entry name" value="High mobility group box domain"/>
    <property type="match status" value="1"/>
</dbReference>
<feature type="non-terminal residue" evidence="4">
    <location>
        <position position="104"/>
    </location>
</feature>
<accession>A0AAW1T8T5</accession>
<organism evidence="4 5">
    <name type="scientific">Apatococcus fuscideae</name>
    <dbReference type="NCBI Taxonomy" id="2026836"/>
    <lineage>
        <taxon>Eukaryota</taxon>
        <taxon>Viridiplantae</taxon>
        <taxon>Chlorophyta</taxon>
        <taxon>core chlorophytes</taxon>
        <taxon>Trebouxiophyceae</taxon>
        <taxon>Chlorellales</taxon>
        <taxon>Chlorellaceae</taxon>
        <taxon>Apatococcus</taxon>
    </lineage>
</organism>
<reference evidence="4 5" key="1">
    <citation type="journal article" date="2024" name="Nat. Commun.">
        <title>Phylogenomics reveals the evolutionary origins of lichenization in chlorophyte algae.</title>
        <authorList>
            <person name="Puginier C."/>
            <person name="Libourel C."/>
            <person name="Otte J."/>
            <person name="Skaloud P."/>
            <person name="Haon M."/>
            <person name="Grisel S."/>
            <person name="Petersen M."/>
            <person name="Berrin J.G."/>
            <person name="Delaux P.M."/>
            <person name="Dal Grande F."/>
            <person name="Keller J."/>
        </authorList>
    </citation>
    <scope>NUCLEOTIDE SEQUENCE [LARGE SCALE GENOMIC DNA]</scope>
    <source>
        <strain evidence="4 5">SAG 2523</strain>
    </source>
</reference>
<gene>
    <name evidence="4" type="ORF">WJX84_004086</name>
</gene>
<comment type="caution">
    <text evidence="4">The sequence shown here is derived from an EMBL/GenBank/DDBJ whole genome shotgun (WGS) entry which is preliminary data.</text>
</comment>
<dbReference type="GO" id="GO:0005634">
    <property type="term" value="C:nucleus"/>
    <property type="evidence" value="ECO:0007669"/>
    <property type="project" value="UniProtKB-UniRule"/>
</dbReference>
<dbReference type="InterPro" id="IPR009071">
    <property type="entry name" value="HMG_box_dom"/>
</dbReference>
<evidence type="ECO:0000256" key="2">
    <source>
        <dbReference type="SAM" id="MobiDB-lite"/>
    </source>
</evidence>
<dbReference type="PROSITE" id="PS50118">
    <property type="entry name" value="HMG_BOX_2"/>
    <property type="match status" value="1"/>
</dbReference>
<dbReference type="SUPFAM" id="SSF47095">
    <property type="entry name" value="HMG-box"/>
    <property type="match status" value="1"/>
</dbReference>
<feature type="domain" description="HMG box" evidence="3">
    <location>
        <begin position="67"/>
        <end position="104"/>
    </location>
</feature>
<evidence type="ECO:0000259" key="3">
    <source>
        <dbReference type="PROSITE" id="PS50118"/>
    </source>
</evidence>
<dbReference type="Pfam" id="PF00505">
    <property type="entry name" value="HMG_box"/>
    <property type="match status" value="1"/>
</dbReference>
<evidence type="ECO:0000256" key="1">
    <source>
        <dbReference type="PROSITE-ProRule" id="PRU00267"/>
    </source>
</evidence>
<name>A0AAW1T8T5_9CHLO</name>
<evidence type="ECO:0000313" key="4">
    <source>
        <dbReference type="EMBL" id="KAK9866202.1"/>
    </source>
</evidence>
<keyword evidence="1" id="KW-0238">DNA-binding</keyword>
<evidence type="ECO:0000313" key="5">
    <source>
        <dbReference type="Proteomes" id="UP001485043"/>
    </source>
</evidence>
<feature type="DNA-binding region" description="HMG box" evidence="1">
    <location>
        <begin position="67"/>
        <end position="104"/>
    </location>
</feature>
<sequence>MDEGFHNYSNLQGYPQAGDQPPAGVEEELIPLPVPMHVKRNRTRKKPEPAPGEAVKRVRSKKPVGAPTRPKSAYMFFLGEFREKWKVDNPESKKVAEVAKAAGE</sequence>
<dbReference type="AlphaFoldDB" id="A0AAW1T8T5"/>
<dbReference type="EMBL" id="JALJOV010000180">
    <property type="protein sequence ID" value="KAK9866202.1"/>
    <property type="molecule type" value="Genomic_DNA"/>
</dbReference>
<keyword evidence="1" id="KW-0539">Nucleus</keyword>
<proteinExistence type="predicted"/>
<protein>
    <recommendedName>
        <fullName evidence="3">HMG box domain-containing protein</fullName>
    </recommendedName>
</protein>